<comment type="caution">
    <text evidence="7">Lacks conserved residue(s) required for the propagation of feature annotation.</text>
</comment>
<dbReference type="NCBIfam" id="NF000689">
    <property type="entry name" value="PRK00035.2-1"/>
    <property type="match status" value="1"/>
</dbReference>
<dbReference type="GO" id="GO:0004325">
    <property type="term" value="F:ferrochelatase activity"/>
    <property type="evidence" value="ECO:0007669"/>
    <property type="project" value="UniProtKB-UniRule"/>
</dbReference>
<dbReference type="InterPro" id="IPR001015">
    <property type="entry name" value="Ferrochelatase"/>
</dbReference>
<evidence type="ECO:0000256" key="3">
    <source>
        <dbReference type="ARBA" id="ARBA00023133"/>
    </source>
</evidence>
<dbReference type="InterPro" id="IPR033659">
    <property type="entry name" value="Ferrochelatase_N"/>
</dbReference>
<dbReference type="PANTHER" id="PTHR11108">
    <property type="entry name" value="FERROCHELATASE"/>
    <property type="match status" value="1"/>
</dbReference>
<keyword evidence="11" id="KW-1185">Reference proteome</keyword>
<dbReference type="Gene3D" id="3.40.50.1400">
    <property type="match status" value="2"/>
</dbReference>
<dbReference type="CDD" id="cd00419">
    <property type="entry name" value="Ferrochelatase_C"/>
    <property type="match status" value="1"/>
</dbReference>
<evidence type="ECO:0000256" key="2">
    <source>
        <dbReference type="ARBA" id="ARBA00023004"/>
    </source>
</evidence>
<comment type="similarity">
    <text evidence="7 8">Belongs to the ferrochelatase family.</text>
</comment>
<comment type="function">
    <text evidence="7">Involved in coproporphyrin-dependent heme b biosynthesis. Catalyzes the insertion of ferrous iron into coproporphyrin III to form Fe-coproporphyrin III.</text>
</comment>
<evidence type="ECO:0000256" key="1">
    <source>
        <dbReference type="ARBA" id="ARBA00004744"/>
    </source>
</evidence>
<protein>
    <recommendedName>
        <fullName evidence="7">Coproporphyrin III ferrochelatase</fullName>
        <ecNumber evidence="7">4.99.1.9</ecNumber>
    </recommendedName>
</protein>
<organism evidence="10 11">
    <name type="scientific">Agrococcus jejuensis</name>
    <dbReference type="NCBI Taxonomy" id="399736"/>
    <lineage>
        <taxon>Bacteria</taxon>
        <taxon>Bacillati</taxon>
        <taxon>Actinomycetota</taxon>
        <taxon>Actinomycetes</taxon>
        <taxon>Micrococcales</taxon>
        <taxon>Microbacteriaceae</taxon>
        <taxon>Agrococcus</taxon>
    </lineage>
</organism>
<dbReference type="EMBL" id="LT629695">
    <property type="protein sequence ID" value="SDH59459.1"/>
    <property type="molecule type" value="Genomic_DNA"/>
</dbReference>
<evidence type="ECO:0000256" key="8">
    <source>
        <dbReference type="RuleBase" id="RU004185"/>
    </source>
</evidence>
<dbReference type="UniPathway" id="UPA00252"/>
<evidence type="ECO:0000256" key="7">
    <source>
        <dbReference type="HAMAP-Rule" id="MF_00323"/>
    </source>
</evidence>
<feature type="compositionally biased region" description="Low complexity" evidence="9">
    <location>
        <begin position="77"/>
        <end position="92"/>
    </location>
</feature>
<feature type="binding site" evidence="7">
    <location>
        <position position="218"/>
    </location>
    <ligand>
        <name>Fe-coproporphyrin III</name>
        <dbReference type="ChEBI" id="CHEBI:68438"/>
    </ligand>
</feature>
<dbReference type="CDD" id="cd03411">
    <property type="entry name" value="Ferrochelatase_N"/>
    <property type="match status" value="1"/>
</dbReference>
<dbReference type="Pfam" id="PF00762">
    <property type="entry name" value="Ferrochelatase"/>
    <property type="match status" value="1"/>
</dbReference>
<comment type="subcellular location">
    <subcellularLocation>
        <location evidence="7">Cytoplasm</location>
    </subcellularLocation>
</comment>
<accession>A0A1G8DPN9</accession>
<reference evidence="11" key="1">
    <citation type="submission" date="2016-10" db="EMBL/GenBank/DDBJ databases">
        <authorList>
            <person name="Varghese N."/>
            <person name="Submissions S."/>
        </authorList>
    </citation>
    <scope>NUCLEOTIDE SEQUENCE [LARGE SCALE GENOMIC DNA]</scope>
    <source>
        <strain evidence="11">DSM 22002</strain>
    </source>
</reference>
<feature type="binding site" evidence="7">
    <location>
        <position position="372"/>
    </location>
    <ligand>
        <name>Fe(2+)</name>
        <dbReference type="ChEBI" id="CHEBI:29033"/>
    </ligand>
</feature>
<evidence type="ECO:0000256" key="4">
    <source>
        <dbReference type="ARBA" id="ARBA00023239"/>
    </source>
</evidence>
<dbReference type="GO" id="GO:0005737">
    <property type="term" value="C:cytoplasm"/>
    <property type="evidence" value="ECO:0007669"/>
    <property type="project" value="UniProtKB-SubCell"/>
</dbReference>
<comment type="pathway">
    <text evidence="1 7">Porphyrin-containing compound metabolism; protoheme biosynthesis.</text>
</comment>
<keyword evidence="2 7" id="KW-0408">Iron</keyword>
<keyword evidence="3 7" id="KW-0350">Heme biosynthesis</keyword>
<feature type="compositionally biased region" description="Low complexity" evidence="9">
    <location>
        <begin position="43"/>
        <end position="58"/>
    </location>
</feature>
<dbReference type="Proteomes" id="UP000198822">
    <property type="component" value="Chromosome I"/>
</dbReference>
<dbReference type="GO" id="GO:0006783">
    <property type="term" value="P:heme biosynthetic process"/>
    <property type="evidence" value="ECO:0007669"/>
    <property type="project" value="UniProtKB-UniRule"/>
</dbReference>
<dbReference type="EC" id="4.99.1.9" evidence="7"/>
<dbReference type="HAMAP" id="MF_00323">
    <property type="entry name" value="Ferrochelatase"/>
    <property type="match status" value="1"/>
</dbReference>
<name>A0A1G8DPN9_9MICO</name>
<keyword evidence="5 7" id="KW-0627">Porphyrin biosynthesis</keyword>
<sequence>MSCCGGGCCGGGAADTQDVSIESMPSVMPSVAPITTPGVTLQEQAMQQQAQATDAPAAPERREVKPAAATSVHREPGAAVASATPAAQAGPAHVTEPTRYDAVLLSGFGGPEGQDDVIPFLRNVTRGRGIPDERLEEVSHHYRHFGGVSPINDQNRALLDAMRKAFVAAGVDLPIYWGNRNWAPYLDEALEQAAADGVRTMLAIPTSAYSSYSSCRQYREDWADALEATGLQGSMQIDKVRQFFDHPGFVQPFVEGVEAAVAEARGAGHADDAIEVLFATHSIPTADAERSGAPDLFSWGEGGGYEGQHLAVAEHVMQQTAPEVAWQLVYQSRSGPPSQPWLEPDINDAIEALEGRTAVIIVPLGFVSDHMEVMWDLDEEALETAEEHGLWARRTPTPGTHPAYVSALVDLVQERIEGRPVDERGSVTSIGPWFDVCRPGCCENPRLGFKPAIAGLEP</sequence>
<keyword evidence="7" id="KW-0479">Metal-binding</keyword>
<evidence type="ECO:0000256" key="5">
    <source>
        <dbReference type="ARBA" id="ARBA00023244"/>
    </source>
</evidence>
<dbReference type="SUPFAM" id="SSF53800">
    <property type="entry name" value="Chelatase"/>
    <property type="match status" value="1"/>
</dbReference>
<dbReference type="STRING" id="399736.SAMN04489720_1722"/>
<evidence type="ECO:0000313" key="11">
    <source>
        <dbReference type="Proteomes" id="UP000198822"/>
    </source>
</evidence>
<proteinExistence type="inferred from homology"/>
<keyword evidence="4 7" id="KW-0456">Lyase</keyword>
<dbReference type="InterPro" id="IPR033644">
    <property type="entry name" value="Ferrochelatase_C"/>
</dbReference>
<evidence type="ECO:0000313" key="10">
    <source>
        <dbReference type="EMBL" id="SDH59459.1"/>
    </source>
</evidence>
<feature type="binding site" evidence="7">
    <location>
        <position position="281"/>
    </location>
    <ligand>
        <name>Fe(2+)</name>
        <dbReference type="ChEBI" id="CHEBI:29033"/>
    </ligand>
</feature>
<comment type="catalytic activity">
    <reaction evidence="6">
        <text>Fe-coproporphyrin III + 2 H(+) = coproporphyrin III + Fe(2+)</text>
        <dbReference type="Rhea" id="RHEA:49572"/>
        <dbReference type="ChEBI" id="CHEBI:15378"/>
        <dbReference type="ChEBI" id="CHEBI:29033"/>
        <dbReference type="ChEBI" id="CHEBI:68438"/>
        <dbReference type="ChEBI" id="CHEBI:131725"/>
        <dbReference type="EC" id="4.99.1.9"/>
    </reaction>
    <physiologicalReaction direction="right-to-left" evidence="6">
        <dbReference type="Rhea" id="RHEA:49574"/>
    </physiologicalReaction>
</comment>
<dbReference type="AlphaFoldDB" id="A0A1G8DPN9"/>
<dbReference type="PANTHER" id="PTHR11108:SF1">
    <property type="entry name" value="FERROCHELATASE, MITOCHONDRIAL"/>
    <property type="match status" value="1"/>
</dbReference>
<dbReference type="GO" id="GO:0046872">
    <property type="term" value="F:metal ion binding"/>
    <property type="evidence" value="ECO:0007669"/>
    <property type="project" value="UniProtKB-KW"/>
</dbReference>
<evidence type="ECO:0000256" key="9">
    <source>
        <dbReference type="SAM" id="MobiDB-lite"/>
    </source>
</evidence>
<feature type="region of interest" description="Disordered" evidence="9">
    <location>
        <begin position="43"/>
        <end position="93"/>
    </location>
</feature>
<feature type="binding site" evidence="7">
    <location>
        <position position="149"/>
    </location>
    <ligand>
        <name>Fe-coproporphyrin III</name>
        <dbReference type="ChEBI" id="CHEBI:68438"/>
    </ligand>
</feature>
<keyword evidence="7" id="KW-0963">Cytoplasm</keyword>
<gene>
    <name evidence="7" type="primary">cpfC</name>
    <name evidence="10" type="ORF">SAMN04489720_1722</name>
</gene>
<evidence type="ECO:0000256" key="6">
    <source>
        <dbReference type="ARBA" id="ARBA00024536"/>
    </source>
</evidence>